<sequence>MWCETVTTKAGITKYKFQERYVDPYSGKTKRISVTLNSNSRQAYKIAQAELQNKIDLATNTDIAKDMTLNNVVSEYLESKRAFRKSSTQYSMDNLHKQIMKWFPADILLSKLSPYIIQSTFDKFSCQYSYNYTKLALSLIRQSLKYARRMEYIRDISFLDNIELQKPVADVDRIKKQRSKFLTKDELKDLLSQLDAINHHVSLLCEFQSLTGLRFGEMVALRTQDYDKENAEIDVNATLSNRGSFSDPAMRLPPKNVHSIRKVKLDARAVQIINHFITANQARRLWKSKFADLGYIFVTDGGLPYDLHYVNRTIKKLDFPKPVSTHTFRHTHISILAESNVPLKAIMERVGHNEPRTTLAIYTHVTDEMKQEVNAAITNMGKALSNQNHP</sequence>
<proteinExistence type="inferred from homology"/>
<evidence type="ECO:0000259" key="5">
    <source>
        <dbReference type="PROSITE" id="PS51898"/>
    </source>
</evidence>
<organism evidence="6">
    <name type="scientific">Veillonella atypica</name>
    <dbReference type="NCBI Taxonomy" id="39777"/>
    <lineage>
        <taxon>Bacteria</taxon>
        <taxon>Bacillati</taxon>
        <taxon>Bacillota</taxon>
        <taxon>Negativicutes</taxon>
        <taxon>Veillonellales</taxon>
        <taxon>Veillonellaceae</taxon>
        <taxon>Veillonella</taxon>
    </lineage>
</organism>
<accession>A0A6N2ZQB7</accession>
<dbReference type="GO" id="GO:0015074">
    <property type="term" value="P:DNA integration"/>
    <property type="evidence" value="ECO:0007669"/>
    <property type="project" value="UniProtKB-KW"/>
</dbReference>
<evidence type="ECO:0000256" key="4">
    <source>
        <dbReference type="ARBA" id="ARBA00023172"/>
    </source>
</evidence>
<dbReference type="CDD" id="cd01189">
    <property type="entry name" value="INT_ICEBs1_C_like"/>
    <property type="match status" value="1"/>
</dbReference>
<dbReference type="PANTHER" id="PTHR30629">
    <property type="entry name" value="PROPHAGE INTEGRASE"/>
    <property type="match status" value="1"/>
</dbReference>
<dbReference type="Gene3D" id="1.10.443.10">
    <property type="entry name" value="Intergrase catalytic core"/>
    <property type="match status" value="1"/>
</dbReference>
<evidence type="ECO:0000256" key="1">
    <source>
        <dbReference type="ARBA" id="ARBA00008857"/>
    </source>
</evidence>
<dbReference type="Gene3D" id="1.10.150.130">
    <property type="match status" value="1"/>
</dbReference>
<dbReference type="InterPro" id="IPR010998">
    <property type="entry name" value="Integrase_recombinase_N"/>
</dbReference>
<dbReference type="PROSITE" id="PS51898">
    <property type="entry name" value="TYR_RECOMBINASE"/>
    <property type="match status" value="1"/>
</dbReference>
<evidence type="ECO:0000256" key="2">
    <source>
        <dbReference type="ARBA" id="ARBA00022908"/>
    </source>
</evidence>
<evidence type="ECO:0000313" key="6">
    <source>
        <dbReference type="EMBL" id="VYT81621.1"/>
    </source>
</evidence>
<dbReference type="GO" id="GO:0006310">
    <property type="term" value="P:DNA recombination"/>
    <property type="evidence" value="ECO:0007669"/>
    <property type="project" value="UniProtKB-KW"/>
</dbReference>
<feature type="domain" description="Tyr recombinase" evidence="5">
    <location>
        <begin position="177"/>
        <end position="375"/>
    </location>
</feature>
<dbReference type="InterPro" id="IPR011010">
    <property type="entry name" value="DNA_brk_join_enz"/>
</dbReference>
<protein>
    <submittedName>
        <fullName evidence="6">Site-specific tyrosine recombinase XerC</fullName>
    </submittedName>
</protein>
<evidence type="ECO:0000256" key="3">
    <source>
        <dbReference type="ARBA" id="ARBA00023125"/>
    </source>
</evidence>
<keyword evidence="2" id="KW-0229">DNA integration</keyword>
<dbReference type="SUPFAM" id="SSF56349">
    <property type="entry name" value="DNA breaking-rejoining enzymes"/>
    <property type="match status" value="1"/>
</dbReference>
<dbReference type="RefSeq" id="WP_156717810.1">
    <property type="nucleotide sequence ID" value="NZ_CACRUN010000008.1"/>
</dbReference>
<dbReference type="InterPro" id="IPR013762">
    <property type="entry name" value="Integrase-like_cat_sf"/>
</dbReference>
<dbReference type="GO" id="GO:0003677">
    <property type="term" value="F:DNA binding"/>
    <property type="evidence" value="ECO:0007669"/>
    <property type="project" value="UniProtKB-KW"/>
</dbReference>
<gene>
    <name evidence="6" type="ORF">VALFYP47_00911</name>
</gene>
<dbReference type="PANTHER" id="PTHR30629:SF2">
    <property type="entry name" value="PROPHAGE INTEGRASE INTS-RELATED"/>
    <property type="match status" value="1"/>
</dbReference>
<reference evidence="6" key="1">
    <citation type="submission" date="2019-11" db="EMBL/GenBank/DDBJ databases">
        <authorList>
            <person name="Feng L."/>
        </authorList>
    </citation>
    <scope>NUCLEOTIDE SEQUENCE</scope>
    <source>
        <strain evidence="6">VatypicaLFYP47</strain>
    </source>
</reference>
<dbReference type="AlphaFoldDB" id="A0A6N2ZQB7"/>
<dbReference type="InterPro" id="IPR002104">
    <property type="entry name" value="Integrase_catalytic"/>
</dbReference>
<dbReference type="EMBL" id="CACRUN010000008">
    <property type="protein sequence ID" value="VYT81621.1"/>
    <property type="molecule type" value="Genomic_DNA"/>
</dbReference>
<comment type="similarity">
    <text evidence="1">Belongs to the 'phage' integrase family.</text>
</comment>
<dbReference type="Pfam" id="PF00589">
    <property type="entry name" value="Phage_integrase"/>
    <property type="match status" value="1"/>
</dbReference>
<keyword evidence="3" id="KW-0238">DNA-binding</keyword>
<name>A0A6N2ZQB7_9FIRM</name>
<dbReference type="InterPro" id="IPR050808">
    <property type="entry name" value="Phage_Integrase"/>
</dbReference>
<keyword evidence="4" id="KW-0233">DNA recombination</keyword>